<keyword evidence="4" id="KW-1185">Reference proteome</keyword>
<reference evidence="3 4" key="1">
    <citation type="submission" date="2013-09" db="EMBL/GenBank/DDBJ databases">
        <title>Whole genome shotgun sequence of Novosphingobium tardaugens NBRC 16725.</title>
        <authorList>
            <person name="Isaki S."/>
            <person name="Hosoyama A."/>
            <person name="Tsuchikane K."/>
            <person name="Katsumata H."/>
            <person name="Ando Y."/>
            <person name="Yamazaki S."/>
            <person name="Fujita N."/>
        </authorList>
    </citation>
    <scope>NUCLEOTIDE SEQUENCE [LARGE SCALE GENOMIC DNA]</scope>
    <source>
        <strain evidence="3 4">NBRC 16725</strain>
    </source>
</reference>
<keyword evidence="2" id="KW-0560">Oxidoreductase</keyword>
<dbReference type="GO" id="GO:0016491">
    <property type="term" value="F:oxidoreductase activity"/>
    <property type="evidence" value="ECO:0007669"/>
    <property type="project" value="UniProtKB-KW"/>
</dbReference>
<dbReference type="SUPFAM" id="SSF51735">
    <property type="entry name" value="NAD(P)-binding Rossmann-fold domains"/>
    <property type="match status" value="1"/>
</dbReference>
<evidence type="ECO:0000313" key="4">
    <source>
        <dbReference type="Proteomes" id="UP000016568"/>
    </source>
</evidence>
<evidence type="ECO:0000256" key="2">
    <source>
        <dbReference type="ARBA" id="ARBA00023002"/>
    </source>
</evidence>
<dbReference type="InterPro" id="IPR020904">
    <property type="entry name" value="Sc_DH/Rdtase_CS"/>
</dbReference>
<dbReference type="PANTHER" id="PTHR24321:SF14">
    <property type="entry name" value="SHORT-CHAIN TYPE DEHYDROGENASE_REDUCTASE BLR2146-RELATED"/>
    <property type="match status" value="1"/>
</dbReference>
<comment type="caution">
    <text evidence="3">The sequence shown here is derived from an EMBL/GenBank/DDBJ whole genome shotgun (WGS) entry which is preliminary data.</text>
</comment>
<organism evidence="3 4">
    <name type="scientific">Caenibius tardaugens NBRC 16725</name>
    <dbReference type="NCBI Taxonomy" id="1219035"/>
    <lineage>
        <taxon>Bacteria</taxon>
        <taxon>Pseudomonadati</taxon>
        <taxon>Pseudomonadota</taxon>
        <taxon>Alphaproteobacteria</taxon>
        <taxon>Sphingomonadales</taxon>
        <taxon>Erythrobacteraceae</taxon>
        <taxon>Caenibius</taxon>
    </lineage>
</organism>
<dbReference type="EMBL" id="BASZ01000006">
    <property type="protein sequence ID" value="GAD49807.1"/>
    <property type="molecule type" value="Genomic_DNA"/>
</dbReference>
<accession>U2YMV0</accession>
<dbReference type="eggNOG" id="COG1028">
    <property type="taxonomic scope" value="Bacteria"/>
</dbReference>
<gene>
    <name evidence="3" type="ORF">NT2_06_02470</name>
</gene>
<proteinExistence type="inferred from homology"/>
<dbReference type="KEGG" id="ntd:EGO55_18155"/>
<dbReference type="Pfam" id="PF13561">
    <property type="entry name" value="adh_short_C2"/>
    <property type="match status" value="1"/>
</dbReference>
<evidence type="ECO:0000313" key="3">
    <source>
        <dbReference type="EMBL" id="GAD49807.1"/>
    </source>
</evidence>
<dbReference type="InterPro" id="IPR036291">
    <property type="entry name" value="NAD(P)-bd_dom_sf"/>
</dbReference>
<dbReference type="Proteomes" id="UP000016568">
    <property type="component" value="Unassembled WGS sequence"/>
</dbReference>
<comment type="similarity">
    <text evidence="1">Belongs to the short-chain dehydrogenases/reductases (SDR) family.</text>
</comment>
<dbReference type="CDD" id="cd05233">
    <property type="entry name" value="SDR_c"/>
    <property type="match status" value="1"/>
</dbReference>
<dbReference type="PRINTS" id="PR00081">
    <property type="entry name" value="GDHRDH"/>
</dbReference>
<name>U2YMV0_9SPHN</name>
<dbReference type="FunFam" id="3.40.50.720:FF:000084">
    <property type="entry name" value="Short-chain dehydrogenase reductase"/>
    <property type="match status" value="1"/>
</dbReference>
<dbReference type="InterPro" id="IPR002347">
    <property type="entry name" value="SDR_fam"/>
</dbReference>
<dbReference type="AlphaFoldDB" id="U2YMV0"/>
<evidence type="ECO:0000256" key="1">
    <source>
        <dbReference type="ARBA" id="ARBA00006484"/>
    </source>
</evidence>
<protein>
    <submittedName>
        <fullName evidence="3">Putative oxidoreductase</fullName>
    </submittedName>
</protein>
<dbReference type="PANTHER" id="PTHR24321">
    <property type="entry name" value="DEHYDROGENASES, SHORT CHAIN"/>
    <property type="match status" value="1"/>
</dbReference>
<dbReference type="OrthoDB" id="7064009at2"/>
<sequence length="268" mass="28069">MVARVRFGTVKGEYVISNRLAEKAIIVIGSGTGIGAATARRLAQEGAKVCLADINLPAAERVAEDIVAEGGDAFACLIDLADEHLVNTAVEAAVGRFGKLDGAHINAADMKTLLEDANILEQPMAVFDRTIQINLRGHVLCTRAVLPHLLENGGGSIVYTTSGAAFAGEPVRPAYAITKSGLTALARHVAMAWGKKGVTANCIAPGLTITESAGATGSEFRAAMLEHTPHVRLGEPSDIANMVAMLLSEDGRWINGQTYNVDGGVIMR</sequence>
<dbReference type="PROSITE" id="PS00061">
    <property type="entry name" value="ADH_SHORT"/>
    <property type="match status" value="1"/>
</dbReference>
<dbReference type="Gene3D" id="3.40.50.720">
    <property type="entry name" value="NAD(P)-binding Rossmann-like Domain"/>
    <property type="match status" value="1"/>
</dbReference>